<dbReference type="Proteomes" id="UP001163823">
    <property type="component" value="Chromosome 12"/>
</dbReference>
<organism evidence="4 5">
    <name type="scientific">Quillaja saponaria</name>
    <name type="common">Soap bark tree</name>
    <dbReference type="NCBI Taxonomy" id="32244"/>
    <lineage>
        <taxon>Eukaryota</taxon>
        <taxon>Viridiplantae</taxon>
        <taxon>Streptophyta</taxon>
        <taxon>Embryophyta</taxon>
        <taxon>Tracheophyta</taxon>
        <taxon>Spermatophyta</taxon>
        <taxon>Magnoliopsida</taxon>
        <taxon>eudicotyledons</taxon>
        <taxon>Gunneridae</taxon>
        <taxon>Pentapetalae</taxon>
        <taxon>rosids</taxon>
        <taxon>fabids</taxon>
        <taxon>Fabales</taxon>
        <taxon>Quillajaceae</taxon>
        <taxon>Quillaja</taxon>
    </lineage>
</organism>
<dbReference type="InterPro" id="IPR038538">
    <property type="entry name" value="MTERF_sf"/>
</dbReference>
<gene>
    <name evidence="4" type="ORF">O6P43_029368</name>
</gene>
<evidence type="ECO:0000313" key="5">
    <source>
        <dbReference type="Proteomes" id="UP001163823"/>
    </source>
</evidence>
<sequence>MYKYVVTLIGISCLETIRGKLANLAKFGFTDDEIFGLLGRSPLILTLSIDKIQRNMTFILGTMKLPAKVVLKHPFLFYLNLDTVLKPQILLVEKTQCMNLNLQIKRPPILRALRMTEKRFVKQLIECHPKEVADELMEFYGSAKQIKTLAESSKKGTRKGFLF</sequence>
<evidence type="ECO:0000256" key="1">
    <source>
        <dbReference type="ARBA" id="ARBA00007692"/>
    </source>
</evidence>
<dbReference type="KEGG" id="qsa:O6P43_029368"/>
<keyword evidence="5" id="KW-1185">Reference proteome</keyword>
<dbReference type="GO" id="GO:0006353">
    <property type="term" value="P:DNA-templated transcription termination"/>
    <property type="evidence" value="ECO:0007669"/>
    <property type="project" value="UniProtKB-KW"/>
</dbReference>
<reference evidence="4" key="1">
    <citation type="journal article" date="2023" name="Science">
        <title>Elucidation of the pathway for biosynthesis of saponin adjuvants from the soapbark tree.</title>
        <authorList>
            <person name="Reed J."/>
            <person name="Orme A."/>
            <person name="El-Demerdash A."/>
            <person name="Owen C."/>
            <person name="Martin L.B.B."/>
            <person name="Misra R.C."/>
            <person name="Kikuchi S."/>
            <person name="Rejzek M."/>
            <person name="Martin A.C."/>
            <person name="Harkess A."/>
            <person name="Leebens-Mack J."/>
            <person name="Louveau T."/>
            <person name="Stephenson M.J."/>
            <person name="Osbourn A."/>
        </authorList>
    </citation>
    <scope>NUCLEOTIDE SEQUENCE</scope>
    <source>
        <strain evidence="4">S10</strain>
    </source>
</reference>
<keyword evidence="2" id="KW-0805">Transcription regulation</keyword>
<proteinExistence type="inferred from homology"/>
<dbReference type="AlphaFoldDB" id="A0AAD7L038"/>
<dbReference type="Pfam" id="PF02536">
    <property type="entry name" value="mTERF"/>
    <property type="match status" value="1"/>
</dbReference>
<evidence type="ECO:0000313" key="4">
    <source>
        <dbReference type="EMBL" id="KAJ7948967.1"/>
    </source>
</evidence>
<name>A0AAD7L038_QUISA</name>
<comment type="caution">
    <text evidence="4">The sequence shown here is derived from an EMBL/GenBank/DDBJ whole genome shotgun (WGS) entry which is preliminary data.</text>
</comment>
<dbReference type="PANTHER" id="PTHR13068:SF223">
    <property type="entry name" value="MITOCHONDRIAL TRANSCRIPTION TERMINATION FACTOR FAMILY PROTEIN"/>
    <property type="match status" value="1"/>
</dbReference>
<dbReference type="GO" id="GO:0003676">
    <property type="term" value="F:nucleic acid binding"/>
    <property type="evidence" value="ECO:0007669"/>
    <property type="project" value="InterPro"/>
</dbReference>
<protein>
    <submittedName>
        <fullName evidence="4">Transcription termination factor like</fullName>
    </submittedName>
</protein>
<evidence type="ECO:0000256" key="2">
    <source>
        <dbReference type="ARBA" id="ARBA00022472"/>
    </source>
</evidence>
<evidence type="ECO:0000256" key="3">
    <source>
        <dbReference type="ARBA" id="ARBA00022946"/>
    </source>
</evidence>
<keyword evidence="3" id="KW-0809">Transit peptide</keyword>
<keyword evidence="2" id="KW-0804">Transcription</keyword>
<dbReference type="Gene3D" id="1.25.70.10">
    <property type="entry name" value="Transcription termination factor 3, mitochondrial"/>
    <property type="match status" value="1"/>
</dbReference>
<comment type="similarity">
    <text evidence="1">Belongs to the mTERF family.</text>
</comment>
<accession>A0AAD7L038</accession>
<keyword evidence="2" id="KW-0806">Transcription termination</keyword>
<dbReference type="InterPro" id="IPR003690">
    <property type="entry name" value="MTERF"/>
</dbReference>
<dbReference type="PANTHER" id="PTHR13068">
    <property type="entry name" value="CGI-12 PROTEIN-RELATED"/>
    <property type="match status" value="1"/>
</dbReference>
<dbReference type="EMBL" id="JARAOO010000012">
    <property type="protein sequence ID" value="KAJ7948967.1"/>
    <property type="molecule type" value="Genomic_DNA"/>
</dbReference>